<gene>
    <name evidence="4" type="ORF">PVAND_015860</name>
</gene>
<evidence type="ECO:0000313" key="4">
    <source>
        <dbReference type="EMBL" id="KAG5667894.1"/>
    </source>
</evidence>
<dbReference type="AlphaFoldDB" id="A0A9J6BED7"/>
<comment type="caution">
    <text evidence="4">The sequence shown here is derived from an EMBL/GenBank/DDBJ whole genome shotgun (WGS) entry which is preliminary data.</text>
</comment>
<keyword evidence="5" id="KW-1185">Reference proteome</keyword>
<evidence type="ECO:0000256" key="2">
    <source>
        <dbReference type="ARBA" id="ARBA00022737"/>
    </source>
</evidence>
<keyword evidence="3" id="KW-0812">Transmembrane</keyword>
<evidence type="ECO:0000256" key="1">
    <source>
        <dbReference type="ARBA" id="ARBA00022614"/>
    </source>
</evidence>
<dbReference type="Proteomes" id="UP001107558">
    <property type="component" value="Chromosome 4"/>
</dbReference>
<keyword evidence="3" id="KW-1133">Transmembrane helix</keyword>
<keyword evidence="2" id="KW-0677">Repeat</keyword>
<dbReference type="Gene3D" id="3.80.10.10">
    <property type="entry name" value="Ribonuclease Inhibitor"/>
    <property type="match status" value="1"/>
</dbReference>
<keyword evidence="3" id="KW-0472">Membrane</keyword>
<dbReference type="PANTHER" id="PTHR45712">
    <property type="entry name" value="AGAP008170-PA"/>
    <property type="match status" value="1"/>
</dbReference>
<dbReference type="InterPro" id="IPR050333">
    <property type="entry name" value="SLRP"/>
</dbReference>
<dbReference type="InterPro" id="IPR032675">
    <property type="entry name" value="LRR_dom_sf"/>
</dbReference>
<organism evidence="4 5">
    <name type="scientific">Polypedilum vanderplanki</name>
    <name type="common">Sleeping chironomid midge</name>
    <dbReference type="NCBI Taxonomy" id="319348"/>
    <lineage>
        <taxon>Eukaryota</taxon>
        <taxon>Metazoa</taxon>
        <taxon>Ecdysozoa</taxon>
        <taxon>Arthropoda</taxon>
        <taxon>Hexapoda</taxon>
        <taxon>Insecta</taxon>
        <taxon>Pterygota</taxon>
        <taxon>Neoptera</taxon>
        <taxon>Endopterygota</taxon>
        <taxon>Diptera</taxon>
        <taxon>Nematocera</taxon>
        <taxon>Chironomoidea</taxon>
        <taxon>Chironomidae</taxon>
        <taxon>Chironominae</taxon>
        <taxon>Polypedilum</taxon>
        <taxon>Polypedilum</taxon>
    </lineage>
</organism>
<feature type="transmembrane region" description="Helical" evidence="3">
    <location>
        <begin position="329"/>
        <end position="353"/>
    </location>
</feature>
<sequence length="359" mass="41860">MKAIFILILPMVLSDVTINCEFKKNTWWSKIGELYQCELISNPSITLPRTVISSATGSHLSSMNHNDVKEFFSNSKTIHYIPHGLSKIFPNLIALHIENGRIKEIHQEDLKEYPNIKVLNFKDSDITYIEQDLFKFNTQLMLIRFWNNYVKQVYPTVFDHLNYLERLDFEGNNQCVTVERITRSDVLEMIKDIKQNCKPDFYLSFENLSKTLSDQNTIIQALKNDLTQKSSEISLLKAKFTESSAFYSKQNENLTKIIHNLMTKSQLTQNNMNQMFASQDLKMTKILNDLRNEVTHKGNSIEELKANITQEQSSVLQKFFNFITEKEPILFFIAVPSLCLLTIFNVIMIYFCCRNRNSN</sequence>
<reference evidence="4" key="1">
    <citation type="submission" date="2021-03" db="EMBL/GenBank/DDBJ databases">
        <title>Chromosome level genome of the anhydrobiotic midge Polypedilum vanderplanki.</title>
        <authorList>
            <person name="Yoshida Y."/>
            <person name="Kikawada T."/>
            <person name="Gusev O."/>
        </authorList>
    </citation>
    <scope>NUCLEOTIDE SEQUENCE</scope>
    <source>
        <strain evidence="4">NIAS01</strain>
        <tissue evidence="4">Whole body or cell culture</tissue>
    </source>
</reference>
<keyword evidence="1" id="KW-0433">Leucine-rich repeat</keyword>
<proteinExistence type="predicted"/>
<protein>
    <submittedName>
        <fullName evidence="4">Uncharacterized protein</fullName>
    </submittedName>
</protein>
<evidence type="ECO:0000256" key="3">
    <source>
        <dbReference type="SAM" id="Phobius"/>
    </source>
</evidence>
<dbReference type="SUPFAM" id="SSF52058">
    <property type="entry name" value="L domain-like"/>
    <property type="match status" value="1"/>
</dbReference>
<evidence type="ECO:0000313" key="5">
    <source>
        <dbReference type="Proteomes" id="UP001107558"/>
    </source>
</evidence>
<dbReference type="EMBL" id="JADBJN010000004">
    <property type="protein sequence ID" value="KAG5667894.1"/>
    <property type="molecule type" value="Genomic_DNA"/>
</dbReference>
<accession>A0A9J6BED7</accession>
<dbReference type="PANTHER" id="PTHR45712:SF22">
    <property type="entry name" value="INSULIN-LIKE GROWTH FACTOR-BINDING PROTEIN COMPLEX ACID LABILE SUBUNIT"/>
    <property type="match status" value="1"/>
</dbReference>
<name>A0A9J6BED7_POLVA</name>